<dbReference type="Proteomes" id="UP000837857">
    <property type="component" value="Chromosome 6"/>
</dbReference>
<dbReference type="EMBL" id="OW152818">
    <property type="protein sequence ID" value="CAH2070774.1"/>
    <property type="molecule type" value="Genomic_DNA"/>
</dbReference>
<reference evidence="1" key="1">
    <citation type="submission" date="2022-03" db="EMBL/GenBank/DDBJ databases">
        <authorList>
            <person name="Martin H S."/>
        </authorList>
    </citation>
    <scope>NUCLEOTIDE SEQUENCE</scope>
</reference>
<name>A0ABN8J0G3_9NEOP</name>
<proteinExistence type="predicted"/>
<protein>
    <submittedName>
        <fullName evidence="1">Uncharacterized protein</fullName>
    </submittedName>
</protein>
<accession>A0ABN8J0G3</accession>
<organism evidence="1 2">
    <name type="scientific">Iphiclides podalirius</name>
    <name type="common">scarce swallowtail</name>
    <dbReference type="NCBI Taxonomy" id="110791"/>
    <lineage>
        <taxon>Eukaryota</taxon>
        <taxon>Metazoa</taxon>
        <taxon>Ecdysozoa</taxon>
        <taxon>Arthropoda</taxon>
        <taxon>Hexapoda</taxon>
        <taxon>Insecta</taxon>
        <taxon>Pterygota</taxon>
        <taxon>Neoptera</taxon>
        <taxon>Endopterygota</taxon>
        <taxon>Lepidoptera</taxon>
        <taxon>Glossata</taxon>
        <taxon>Ditrysia</taxon>
        <taxon>Papilionoidea</taxon>
        <taxon>Papilionidae</taxon>
        <taxon>Papilioninae</taxon>
        <taxon>Iphiclides</taxon>
    </lineage>
</organism>
<evidence type="ECO:0000313" key="1">
    <source>
        <dbReference type="EMBL" id="CAH2070774.1"/>
    </source>
</evidence>
<evidence type="ECO:0000313" key="2">
    <source>
        <dbReference type="Proteomes" id="UP000837857"/>
    </source>
</evidence>
<keyword evidence="2" id="KW-1185">Reference proteome</keyword>
<feature type="non-terminal residue" evidence="1">
    <location>
        <position position="141"/>
    </location>
</feature>
<gene>
    <name evidence="1" type="ORF">IPOD504_LOCUS14837</name>
</gene>
<sequence length="141" mass="15920">MLRRKILKAKIQRHSGRECVGPRVIRVQRSGQVGAGPERPSWVARRQRRRTSQSAPCLSFFPYRNAAMCRFRFVFYGRALQRRAAALSLRQSFGVVSSRLRGERGGAAERPYTGGAPYPTVLPAVVANARLSRPKRRETPL</sequence>